<evidence type="ECO:0000313" key="2">
    <source>
        <dbReference type="EMBL" id="CAI9095916.1"/>
    </source>
</evidence>
<keyword evidence="3" id="KW-1185">Reference proteome</keyword>
<dbReference type="EMBL" id="OX459119">
    <property type="protein sequence ID" value="CAI9095916.1"/>
    <property type="molecule type" value="Genomic_DNA"/>
</dbReference>
<keyword evidence="1" id="KW-0812">Transmembrane</keyword>
<evidence type="ECO:0000313" key="3">
    <source>
        <dbReference type="Proteomes" id="UP001161247"/>
    </source>
</evidence>
<dbReference type="Proteomes" id="UP001161247">
    <property type="component" value="Chromosome 2"/>
</dbReference>
<dbReference type="InterPro" id="IPR004158">
    <property type="entry name" value="DUF247_pln"/>
</dbReference>
<reference evidence="2" key="1">
    <citation type="submission" date="2023-03" db="EMBL/GenBank/DDBJ databases">
        <authorList>
            <person name="Julca I."/>
        </authorList>
    </citation>
    <scope>NUCLEOTIDE SEQUENCE</scope>
</reference>
<dbReference type="Pfam" id="PF03140">
    <property type="entry name" value="DUF247"/>
    <property type="match status" value="1"/>
</dbReference>
<keyword evidence="1" id="KW-0472">Membrane</keyword>
<keyword evidence="1" id="KW-1133">Transmembrane helix</keyword>
<sequence length="447" mass="51762">MGNDFAENEDHPDLAIQVGDENEHLLELMEKKISAAPGILRKSAGRSSCCIFRAPKSFNDINGQQYQPQIVSIGPYHHGKPELAMIEEHKWRFLGILLKRTEDKGLKLKDYLKAVKPLVAESRDCYAEGFQFSSDEFIQMLVLDGCFVIELFRKFSGVVTFDRDDPLFSMSWVLSFFLRDLIRLENQIPFFILRRLFEITKMPDEEDSGLSLGRLTLNFFNYAIQRPESSLELFSDIDGKHILDFLRLSFIPVGDEEPRIKPGKFSDVRLINCISDLRWGGIRLKPGNEESFLDVRFRGGVIEMPRISLDDYMSSFLLNCVAYEQCHGNSSKHMTTYTTLLDCLINTSKDVKHLCDWNIMENYFGTEDEIAKFVNNMGKDVVFDIESCYLSRLFSEVNQYYQEDWYVQFYVFLHTPWKFVSSLAAFVLLLLAVLQTLYTILSYVHPK</sequence>
<protein>
    <submittedName>
        <fullName evidence="2">OLC1v1031954C1</fullName>
    </submittedName>
</protein>
<proteinExistence type="predicted"/>
<evidence type="ECO:0000256" key="1">
    <source>
        <dbReference type="SAM" id="Phobius"/>
    </source>
</evidence>
<dbReference type="PANTHER" id="PTHR31170">
    <property type="entry name" value="BNAC04G53230D PROTEIN"/>
    <property type="match status" value="1"/>
</dbReference>
<accession>A0AAV1CKG8</accession>
<organism evidence="2 3">
    <name type="scientific">Oldenlandia corymbosa var. corymbosa</name>
    <dbReference type="NCBI Taxonomy" id="529605"/>
    <lineage>
        <taxon>Eukaryota</taxon>
        <taxon>Viridiplantae</taxon>
        <taxon>Streptophyta</taxon>
        <taxon>Embryophyta</taxon>
        <taxon>Tracheophyta</taxon>
        <taxon>Spermatophyta</taxon>
        <taxon>Magnoliopsida</taxon>
        <taxon>eudicotyledons</taxon>
        <taxon>Gunneridae</taxon>
        <taxon>Pentapetalae</taxon>
        <taxon>asterids</taxon>
        <taxon>lamiids</taxon>
        <taxon>Gentianales</taxon>
        <taxon>Rubiaceae</taxon>
        <taxon>Rubioideae</taxon>
        <taxon>Spermacoceae</taxon>
        <taxon>Hedyotis-Oldenlandia complex</taxon>
        <taxon>Oldenlandia</taxon>
    </lineage>
</organism>
<gene>
    <name evidence="2" type="ORF">OLC1_LOCUS6787</name>
</gene>
<name>A0AAV1CKG8_OLDCO</name>
<feature type="transmembrane region" description="Helical" evidence="1">
    <location>
        <begin position="423"/>
        <end position="444"/>
    </location>
</feature>
<dbReference type="AlphaFoldDB" id="A0AAV1CKG8"/>
<dbReference type="PANTHER" id="PTHR31170:SF21">
    <property type="match status" value="1"/>
</dbReference>